<feature type="transmembrane region" description="Helical" evidence="12">
    <location>
        <begin position="258"/>
        <end position="285"/>
    </location>
</feature>
<keyword evidence="3" id="KW-1003">Cell membrane</keyword>
<dbReference type="SMART" id="SM00382">
    <property type="entry name" value="AAA"/>
    <property type="match status" value="1"/>
</dbReference>
<evidence type="ECO:0000256" key="2">
    <source>
        <dbReference type="ARBA" id="ARBA00022448"/>
    </source>
</evidence>
<feature type="domain" description="ABC transporter" evidence="13">
    <location>
        <begin position="340"/>
        <end position="574"/>
    </location>
</feature>
<dbReference type="Pfam" id="PF00005">
    <property type="entry name" value="ABC_tran"/>
    <property type="match status" value="1"/>
</dbReference>
<proteinExistence type="inferred from homology"/>
<dbReference type="PROSITE" id="PS00211">
    <property type="entry name" value="ABC_TRANSPORTER_1"/>
    <property type="match status" value="1"/>
</dbReference>
<reference evidence="15 16" key="1">
    <citation type="submission" date="2018-11" db="EMBL/GenBank/DDBJ databases">
        <title>Sequencing the genomes of 1000 actinobacteria strains.</title>
        <authorList>
            <person name="Klenk H.-P."/>
        </authorList>
    </citation>
    <scope>NUCLEOTIDE SEQUENCE [LARGE SCALE GENOMIC DNA]</scope>
    <source>
        <strain evidence="15 16">DSM 44254</strain>
    </source>
</reference>
<dbReference type="PROSITE" id="PS50893">
    <property type="entry name" value="ABC_TRANSPORTER_2"/>
    <property type="match status" value="1"/>
</dbReference>
<feature type="transmembrane region" description="Helical" evidence="12">
    <location>
        <begin position="20"/>
        <end position="40"/>
    </location>
</feature>
<gene>
    <name evidence="15" type="ORF">EDD29_4936</name>
</gene>
<evidence type="ECO:0000256" key="10">
    <source>
        <dbReference type="ARBA" id="ARBA00061644"/>
    </source>
</evidence>
<dbReference type="Gene3D" id="3.40.50.300">
    <property type="entry name" value="P-loop containing nucleotide triphosphate hydrolases"/>
    <property type="match status" value="1"/>
</dbReference>
<dbReference type="OrthoDB" id="9806127at2"/>
<organism evidence="15 16">
    <name type="scientific">Actinocorallia herbida</name>
    <dbReference type="NCBI Taxonomy" id="58109"/>
    <lineage>
        <taxon>Bacteria</taxon>
        <taxon>Bacillati</taxon>
        <taxon>Actinomycetota</taxon>
        <taxon>Actinomycetes</taxon>
        <taxon>Streptosporangiales</taxon>
        <taxon>Thermomonosporaceae</taxon>
        <taxon>Actinocorallia</taxon>
    </lineage>
</organism>
<dbReference type="SUPFAM" id="SSF90123">
    <property type="entry name" value="ABC transporter transmembrane region"/>
    <property type="match status" value="1"/>
</dbReference>
<dbReference type="GO" id="GO:0005886">
    <property type="term" value="C:plasma membrane"/>
    <property type="evidence" value="ECO:0007669"/>
    <property type="project" value="UniProtKB-SubCell"/>
</dbReference>
<dbReference type="SUPFAM" id="SSF52540">
    <property type="entry name" value="P-loop containing nucleoside triphosphate hydrolases"/>
    <property type="match status" value="1"/>
</dbReference>
<dbReference type="PROSITE" id="PS50929">
    <property type="entry name" value="ABC_TM1F"/>
    <property type="match status" value="1"/>
</dbReference>
<evidence type="ECO:0000259" key="13">
    <source>
        <dbReference type="PROSITE" id="PS50893"/>
    </source>
</evidence>
<dbReference type="RefSeq" id="WP_123666632.1">
    <property type="nucleotide sequence ID" value="NZ_RJKE01000001.1"/>
</dbReference>
<dbReference type="FunFam" id="1.20.1560.10:FF:000011">
    <property type="entry name" value="Multidrug ABC transporter ATP-binding protein"/>
    <property type="match status" value="1"/>
</dbReference>
<dbReference type="Gene3D" id="1.20.1560.10">
    <property type="entry name" value="ABC transporter type 1, transmembrane domain"/>
    <property type="match status" value="1"/>
</dbReference>
<dbReference type="CDD" id="cd03254">
    <property type="entry name" value="ABCC_Glucan_exporter_like"/>
    <property type="match status" value="1"/>
</dbReference>
<evidence type="ECO:0000256" key="9">
    <source>
        <dbReference type="ARBA" id="ARBA00055053"/>
    </source>
</evidence>
<comment type="function">
    <text evidence="9">ABC transporter involved in fatty acid import. Transmembrane domains (TMD) form a pore in the membrane and the ATP-binding domain (NBD) is responsible for energy generation.</text>
</comment>
<evidence type="ECO:0000256" key="1">
    <source>
        <dbReference type="ARBA" id="ARBA00004651"/>
    </source>
</evidence>
<keyword evidence="6 15" id="KW-0067">ATP-binding</keyword>
<comment type="subcellular location">
    <subcellularLocation>
        <location evidence="1">Cell membrane</location>
        <topology evidence="1">Multi-pass membrane protein</topology>
    </subcellularLocation>
</comment>
<dbReference type="InterPro" id="IPR003439">
    <property type="entry name" value="ABC_transporter-like_ATP-bd"/>
</dbReference>
<feature type="transmembrane region" description="Helical" evidence="12">
    <location>
        <begin position="166"/>
        <end position="184"/>
    </location>
</feature>
<evidence type="ECO:0000313" key="15">
    <source>
        <dbReference type="EMBL" id="ROO87337.1"/>
    </source>
</evidence>
<keyword evidence="7 12" id="KW-1133">Transmembrane helix</keyword>
<name>A0A3N1D1D0_9ACTN</name>
<dbReference type="GO" id="GO:0005524">
    <property type="term" value="F:ATP binding"/>
    <property type="evidence" value="ECO:0007669"/>
    <property type="project" value="UniProtKB-KW"/>
</dbReference>
<keyword evidence="2" id="KW-0813">Transport</keyword>
<dbReference type="CDD" id="cd18547">
    <property type="entry name" value="ABC_6TM_Tm288_like"/>
    <property type="match status" value="1"/>
</dbReference>
<dbReference type="InterPro" id="IPR039421">
    <property type="entry name" value="Type_1_exporter"/>
</dbReference>
<dbReference type="AlphaFoldDB" id="A0A3N1D1D0"/>
<dbReference type="GO" id="GO:0016887">
    <property type="term" value="F:ATP hydrolysis activity"/>
    <property type="evidence" value="ECO:0007669"/>
    <property type="project" value="InterPro"/>
</dbReference>
<evidence type="ECO:0000256" key="3">
    <source>
        <dbReference type="ARBA" id="ARBA00022475"/>
    </source>
</evidence>
<evidence type="ECO:0000256" key="4">
    <source>
        <dbReference type="ARBA" id="ARBA00022692"/>
    </source>
</evidence>
<keyword evidence="16" id="KW-1185">Reference proteome</keyword>
<dbReference type="InterPro" id="IPR017871">
    <property type="entry name" value="ABC_transporter-like_CS"/>
</dbReference>
<dbReference type="PANTHER" id="PTHR43394">
    <property type="entry name" value="ATP-DEPENDENT PERMEASE MDL1, MITOCHONDRIAL"/>
    <property type="match status" value="1"/>
</dbReference>
<protein>
    <recommendedName>
        <fullName evidence="11">Fatty acid ABC transporter ATP-binding/permease protein</fullName>
    </recommendedName>
</protein>
<feature type="transmembrane region" description="Helical" evidence="12">
    <location>
        <begin position="60"/>
        <end position="86"/>
    </location>
</feature>
<evidence type="ECO:0000313" key="16">
    <source>
        <dbReference type="Proteomes" id="UP000272400"/>
    </source>
</evidence>
<evidence type="ECO:0000256" key="6">
    <source>
        <dbReference type="ARBA" id="ARBA00022840"/>
    </source>
</evidence>
<evidence type="ECO:0000256" key="5">
    <source>
        <dbReference type="ARBA" id="ARBA00022741"/>
    </source>
</evidence>
<keyword evidence="5" id="KW-0547">Nucleotide-binding</keyword>
<evidence type="ECO:0000256" key="8">
    <source>
        <dbReference type="ARBA" id="ARBA00023136"/>
    </source>
</evidence>
<dbReference type="Proteomes" id="UP000272400">
    <property type="component" value="Unassembled WGS sequence"/>
</dbReference>
<dbReference type="EMBL" id="RJKE01000001">
    <property type="protein sequence ID" value="ROO87337.1"/>
    <property type="molecule type" value="Genomic_DNA"/>
</dbReference>
<evidence type="ECO:0000256" key="12">
    <source>
        <dbReference type="SAM" id="Phobius"/>
    </source>
</evidence>
<dbReference type="Pfam" id="PF00664">
    <property type="entry name" value="ABC_membrane"/>
    <property type="match status" value="1"/>
</dbReference>
<comment type="caution">
    <text evidence="15">The sequence shown here is derived from an EMBL/GenBank/DDBJ whole genome shotgun (WGS) entry which is preliminary data.</text>
</comment>
<accession>A0A3N1D1D0</accession>
<dbReference type="PANTHER" id="PTHR43394:SF1">
    <property type="entry name" value="ATP-BINDING CASSETTE SUB-FAMILY B MEMBER 10, MITOCHONDRIAL"/>
    <property type="match status" value="1"/>
</dbReference>
<dbReference type="InterPro" id="IPR036640">
    <property type="entry name" value="ABC1_TM_sf"/>
</dbReference>
<dbReference type="InterPro" id="IPR003593">
    <property type="entry name" value="AAA+_ATPase"/>
</dbReference>
<dbReference type="GO" id="GO:0015421">
    <property type="term" value="F:ABC-type oligopeptide transporter activity"/>
    <property type="evidence" value="ECO:0007669"/>
    <property type="project" value="TreeGrafter"/>
</dbReference>
<evidence type="ECO:0000259" key="14">
    <source>
        <dbReference type="PROSITE" id="PS50929"/>
    </source>
</evidence>
<dbReference type="InterPro" id="IPR011527">
    <property type="entry name" value="ABC1_TM_dom"/>
</dbReference>
<keyword evidence="8 12" id="KW-0472">Membrane</keyword>
<evidence type="ECO:0000256" key="7">
    <source>
        <dbReference type="ARBA" id="ARBA00022989"/>
    </source>
</evidence>
<comment type="similarity">
    <text evidence="10">Belongs to the ABC transporter superfamily. Lipid exporter (TC 3.A.1.106) family.</text>
</comment>
<dbReference type="InterPro" id="IPR027417">
    <property type="entry name" value="P-loop_NTPase"/>
</dbReference>
<feature type="transmembrane region" description="Helical" evidence="12">
    <location>
        <begin position="140"/>
        <end position="160"/>
    </location>
</feature>
<evidence type="ECO:0000256" key="11">
    <source>
        <dbReference type="ARBA" id="ARBA00071747"/>
    </source>
</evidence>
<feature type="domain" description="ABC transmembrane type-1" evidence="14">
    <location>
        <begin position="20"/>
        <end position="307"/>
    </location>
</feature>
<sequence length="579" mass="61070">MSGTLRRVSGLLAAERPLIAGIIAAGAASVALTAAGPLLLGRATDLVVEGALAGGLDRGALAGVLLAACAVYAAAGLCAVVQARAANRAVQRVLRRLREAVQAKTARVPLRHFDAQPRGEVLSRATNDVDNLGTALQQALGQLVVPLFSVFAMLGVMFWLSWPLALFSLVTAPLSVLIAAKLAGRARPAYAGLWRHTGELTSRVEEALNGHALIRAYGRQEQIRARFEDGNAELVRSTRTAQALSTVIQPVMMFASNLNYLVIAVAGGLLVLSGGLTVGGVQAFFQYSRQYSQPFSQLAGMIGMVQSGLASAERVLALLDVPEQDPDPARPVRPDGPGRVVFERVSFGYSPDRPLLRGLDLVAEAGRTVAIVGPTGAGKTTLVNLLLRFHELDGGRITLDGADIARMTRADLRSRIGMVLQDTWLFGGTIAENIAYGAHGATRDQVVAAARAAHADRFVRTLPDGYDTRLDDEGSSLSAGEMQLLAIARAFLADPAILVLDEATSSVDTRTESLVQEAMARLRAGRTAFVIAHRLSTIRDADTIVVLRDGAVAEQGGHDELLAAGGLYASLYAAQFAAP</sequence>
<keyword evidence="4 12" id="KW-0812">Transmembrane</keyword>
<dbReference type="FunFam" id="3.40.50.300:FF:000287">
    <property type="entry name" value="Multidrug ABC transporter ATP-binding protein"/>
    <property type="match status" value="1"/>
</dbReference>